<dbReference type="EMBL" id="NIGF01000009">
    <property type="protein sequence ID" value="PQV63784.1"/>
    <property type="molecule type" value="Genomic_DNA"/>
</dbReference>
<dbReference type="AlphaFoldDB" id="A0A2S8SSJ1"/>
<proteinExistence type="predicted"/>
<name>A0A2S8SSJ1_9BACT</name>
<protein>
    <submittedName>
        <fullName evidence="1">Uncharacterized protein</fullName>
    </submittedName>
</protein>
<evidence type="ECO:0000313" key="2">
    <source>
        <dbReference type="Proteomes" id="UP000237684"/>
    </source>
</evidence>
<reference evidence="1 2" key="1">
    <citation type="journal article" date="2018" name="Syst. Appl. Microbiol.">
        <title>Abditibacterium utsteinense sp. nov., the first cultivated member of candidate phylum FBP, isolated from ice-free Antarctic soil samples.</title>
        <authorList>
            <person name="Tahon G."/>
            <person name="Tytgat B."/>
            <person name="Lebbe L."/>
            <person name="Carlier A."/>
            <person name="Willems A."/>
        </authorList>
    </citation>
    <scope>NUCLEOTIDE SEQUENCE [LARGE SCALE GENOMIC DNA]</scope>
    <source>
        <strain evidence="1 2">LMG 29911</strain>
    </source>
</reference>
<evidence type="ECO:0000313" key="1">
    <source>
        <dbReference type="EMBL" id="PQV63784.1"/>
    </source>
</evidence>
<sequence>MLMSPGEFNKLFGVATSIKIGHFTYSRVSPCGRNFPQKIKNENAAAKYFRGGIFVFDSEKSD</sequence>
<gene>
    <name evidence="1" type="ORF">B1R32_109124</name>
</gene>
<accession>A0A2S8SSJ1</accession>
<organism evidence="1 2">
    <name type="scientific">Abditibacterium utsteinense</name>
    <dbReference type="NCBI Taxonomy" id="1960156"/>
    <lineage>
        <taxon>Bacteria</taxon>
        <taxon>Pseudomonadati</taxon>
        <taxon>Abditibacteriota</taxon>
        <taxon>Abditibacteriia</taxon>
        <taxon>Abditibacteriales</taxon>
        <taxon>Abditibacteriaceae</taxon>
        <taxon>Abditibacterium</taxon>
    </lineage>
</organism>
<comment type="caution">
    <text evidence="1">The sequence shown here is derived from an EMBL/GenBank/DDBJ whole genome shotgun (WGS) entry which is preliminary data.</text>
</comment>
<keyword evidence="2" id="KW-1185">Reference proteome</keyword>
<dbReference type="Proteomes" id="UP000237684">
    <property type="component" value="Unassembled WGS sequence"/>
</dbReference>
<dbReference type="InParanoid" id="A0A2S8SSJ1"/>